<dbReference type="GO" id="GO:0000166">
    <property type="term" value="F:nucleotide binding"/>
    <property type="evidence" value="ECO:0007669"/>
    <property type="project" value="InterPro"/>
</dbReference>
<dbReference type="GO" id="GO:0046872">
    <property type="term" value="F:metal ion binding"/>
    <property type="evidence" value="ECO:0007669"/>
    <property type="project" value="UniProtKB-KW"/>
</dbReference>
<comment type="caution">
    <text evidence="9">The sequence shown here is derived from an EMBL/GenBank/DDBJ whole genome shotgun (WGS) entry which is preliminary data.</text>
</comment>
<evidence type="ECO:0000313" key="10">
    <source>
        <dbReference type="Proteomes" id="UP000545493"/>
    </source>
</evidence>
<dbReference type="InterPro" id="IPR055170">
    <property type="entry name" value="GFO_IDH_MocA-like_dom"/>
</dbReference>
<feature type="domain" description="GFO/IDH/MocA-like oxidoreductase" evidence="8">
    <location>
        <begin position="541"/>
        <end position="628"/>
    </location>
</feature>
<gene>
    <name evidence="9" type="ORF">FHU38_001763</name>
</gene>
<reference evidence="9 10" key="1">
    <citation type="submission" date="2020-03" db="EMBL/GenBank/DDBJ databases">
        <title>Sequencing the genomes of 1000 actinobacteria strains.</title>
        <authorList>
            <person name="Klenk H.-P."/>
        </authorList>
    </citation>
    <scope>NUCLEOTIDE SEQUENCE [LARGE SCALE GENOMIC DNA]</scope>
    <source>
        <strain evidence="9 10">DSM 45685</strain>
    </source>
</reference>
<dbReference type="Proteomes" id="UP000545493">
    <property type="component" value="Unassembled WGS sequence"/>
</dbReference>
<dbReference type="InterPro" id="IPR000683">
    <property type="entry name" value="Gfo/Idh/MocA-like_OxRdtase_N"/>
</dbReference>
<evidence type="ECO:0000259" key="8">
    <source>
        <dbReference type="Pfam" id="PF22725"/>
    </source>
</evidence>
<dbReference type="Gene3D" id="3.90.180.10">
    <property type="entry name" value="Medium-chain alcohol dehydrogenases, catalytic domain"/>
    <property type="match status" value="1"/>
</dbReference>
<dbReference type="AlphaFoldDB" id="A0A7X5UNS7"/>
<feature type="domain" description="Gfo/Idh/MocA-like oxidoreductase N-terminal" evidence="7">
    <location>
        <begin position="394"/>
        <end position="512"/>
    </location>
</feature>
<evidence type="ECO:0000256" key="4">
    <source>
        <dbReference type="ARBA" id="ARBA00022833"/>
    </source>
</evidence>
<dbReference type="Pfam" id="PF00107">
    <property type="entry name" value="ADH_zinc_N"/>
    <property type="match status" value="1"/>
</dbReference>
<dbReference type="InterPro" id="IPR013149">
    <property type="entry name" value="ADH-like_C"/>
</dbReference>
<dbReference type="SUPFAM" id="SSF50129">
    <property type="entry name" value="GroES-like"/>
    <property type="match status" value="1"/>
</dbReference>
<dbReference type="Gene3D" id="3.40.50.720">
    <property type="entry name" value="NAD(P)-binding Rossmann-like Domain"/>
    <property type="match status" value="2"/>
</dbReference>
<accession>A0A7X5UNS7</accession>
<keyword evidence="3" id="KW-0479">Metal-binding</keyword>
<dbReference type="Pfam" id="PF01408">
    <property type="entry name" value="GFO_IDH_MocA"/>
    <property type="match status" value="1"/>
</dbReference>
<evidence type="ECO:0000256" key="1">
    <source>
        <dbReference type="ARBA" id="ARBA00001947"/>
    </source>
</evidence>
<feature type="domain" description="Alcohol dehydrogenase-like C-terminal" evidence="6">
    <location>
        <begin position="182"/>
        <end position="300"/>
    </location>
</feature>
<dbReference type="RefSeq" id="WP_167168723.1">
    <property type="nucleotide sequence ID" value="NZ_JAAOYM010000001.1"/>
</dbReference>
<evidence type="ECO:0000256" key="3">
    <source>
        <dbReference type="ARBA" id="ARBA00022723"/>
    </source>
</evidence>
<evidence type="ECO:0000256" key="2">
    <source>
        <dbReference type="ARBA" id="ARBA00008072"/>
    </source>
</evidence>
<dbReference type="PANTHER" id="PTHR43350">
    <property type="entry name" value="NAD-DEPENDENT ALCOHOL DEHYDROGENASE"/>
    <property type="match status" value="1"/>
</dbReference>
<dbReference type="EMBL" id="JAAOYM010000001">
    <property type="protein sequence ID" value="NIJ11419.1"/>
    <property type="molecule type" value="Genomic_DNA"/>
</dbReference>
<keyword evidence="4" id="KW-0862">Zinc</keyword>
<dbReference type="InterPro" id="IPR011032">
    <property type="entry name" value="GroES-like_sf"/>
</dbReference>
<keyword evidence="10" id="KW-1185">Reference proteome</keyword>
<evidence type="ECO:0000256" key="5">
    <source>
        <dbReference type="ARBA" id="ARBA00023002"/>
    </source>
</evidence>
<evidence type="ECO:0000313" key="9">
    <source>
        <dbReference type="EMBL" id="NIJ11419.1"/>
    </source>
</evidence>
<protein>
    <recommendedName>
        <fullName evidence="11">Dehydrogenase</fullName>
    </recommendedName>
</protein>
<keyword evidence="5" id="KW-0560">Oxidoreductase</keyword>
<dbReference type="SUPFAM" id="SSF55347">
    <property type="entry name" value="Glyceraldehyde-3-phosphate dehydrogenase-like, C-terminal domain"/>
    <property type="match status" value="1"/>
</dbReference>
<dbReference type="PANTHER" id="PTHR43350:SF19">
    <property type="entry name" value="D-GULOSIDE 3-DEHYDROGENASE"/>
    <property type="match status" value="1"/>
</dbReference>
<organism evidence="9 10">
    <name type="scientific">Saccharomonospora amisosensis</name>
    <dbReference type="NCBI Taxonomy" id="1128677"/>
    <lineage>
        <taxon>Bacteria</taxon>
        <taxon>Bacillati</taxon>
        <taxon>Actinomycetota</taxon>
        <taxon>Actinomycetes</taxon>
        <taxon>Pseudonocardiales</taxon>
        <taxon>Pseudonocardiaceae</taxon>
        <taxon>Saccharomonospora</taxon>
    </lineage>
</organism>
<dbReference type="SUPFAM" id="SSF51735">
    <property type="entry name" value="NAD(P)-binding Rossmann-fold domains"/>
    <property type="match status" value="2"/>
</dbReference>
<dbReference type="Pfam" id="PF22725">
    <property type="entry name" value="GFO_IDH_MocA_C3"/>
    <property type="match status" value="1"/>
</dbReference>
<comment type="similarity">
    <text evidence="2">Belongs to the zinc-containing alcohol dehydrogenase family.</text>
</comment>
<dbReference type="Gene3D" id="3.30.360.10">
    <property type="entry name" value="Dihydrodipicolinate Reductase, domain 2"/>
    <property type="match status" value="1"/>
</dbReference>
<proteinExistence type="inferred from homology"/>
<evidence type="ECO:0008006" key="11">
    <source>
        <dbReference type="Google" id="ProtNLM"/>
    </source>
</evidence>
<comment type="cofactor">
    <cofactor evidence="1">
        <name>Zn(2+)</name>
        <dbReference type="ChEBI" id="CHEBI:29105"/>
    </cofactor>
</comment>
<dbReference type="GO" id="GO:0016491">
    <property type="term" value="F:oxidoreductase activity"/>
    <property type="evidence" value="ECO:0007669"/>
    <property type="project" value="UniProtKB-KW"/>
</dbReference>
<dbReference type="CDD" id="cd08255">
    <property type="entry name" value="2-desacetyl-2-hydroxyethyl_bacteriochlorophyllide_like"/>
    <property type="match status" value="1"/>
</dbReference>
<sequence>MKQVVQPLRGGPVRVLDVPRPTIGATEVLVRTLSSVISPGTEKAVTSLARSSLLGKAKARPDLVRQVVAKARSNGVSSAAKAVVSRLDSDTPLGYSAAGIALEVGEAVSGIRPGMLVATGGAGRANHAEFQAVPGLLCTPVPEGVSAQDAAFATLGSIALHGVRLADVGPGSKVVVVGLGLVGQLAARLLFASGCEVAGIDVAERPLATARASGVYGLREEGEETTDAVLTWTRGRGADAVLLCASGASSEAVNRTPALCRDRAAVVVVGDVGLDIARKPFYERELSVRFARSYGPGRYERSYEEYGVDFPAGHVRWTEGRNLEAVLDLLASRRITVDDLVTHRFDIGQAGKAYELIDSGSEPYLAVQLRYPEDRVEQGPVRLRKPSTRSCSGVGWLGAGSFSTSVLLPAFRQAGFQRFVSVASAQGLSARKVAERFGFEQAVSEPGEVIDDPAVDVVVIATPHDTHAELVLRALRAGKHVWCEKPPALTVDEAEELTRLAGQSPGVLFIGYNRRWSPALTAVTDHLGEASPRTVVYRVAAGELPGEHWYHDRRQGGRLRGEMCHFVDSCCALTGSAPEVVSAVAGSTGELGLADDVGLLIRHRNGSVSTVTYCASSPAGAGKERVEVLAGDRHAVIEDYRRIVLDGRRRSWSTQDKGHNAAVSTFHAAVQGSNTPAVTEQLLLSTSATLAAFRSIQDAH</sequence>
<evidence type="ECO:0000259" key="6">
    <source>
        <dbReference type="Pfam" id="PF00107"/>
    </source>
</evidence>
<name>A0A7X5UNS7_9PSEU</name>
<dbReference type="InterPro" id="IPR036291">
    <property type="entry name" value="NAD(P)-bd_dom_sf"/>
</dbReference>
<evidence type="ECO:0000259" key="7">
    <source>
        <dbReference type="Pfam" id="PF01408"/>
    </source>
</evidence>